<evidence type="ECO:0000313" key="2">
    <source>
        <dbReference type="Proteomes" id="UP000460549"/>
    </source>
</evidence>
<protein>
    <submittedName>
        <fullName evidence="1">BamA/TamA family outer membrane protein</fullName>
    </submittedName>
</protein>
<dbReference type="EMBL" id="VUNN01000014">
    <property type="protein sequence ID" value="MSU06612.1"/>
    <property type="molecule type" value="Genomic_DNA"/>
</dbReference>
<name>A0A7X2PD02_9SPIO</name>
<sequence length="389" mass="43075">MYKKLLLILLVMVLAISSVFAVPFKFVFGDLGQHPEILMGFIPTYILAGAGYRGIELIEDDVTELQALLGFGYNQRKVWQDKDSGEVKLVDPIVYDVLETDLILRFVQGFGESTVAGKDLITLTAGYEGKLEVNLDSMVKGQVRKNNTYSTISSLNDYLGGENYSGDIYPDLRGNHTMLANALAFQAKFDIMDDKMTTTDGFVAKFDAKWAPHALNHALSGDADYYSLTLNAVGAKTLFEVESKNGKDLFTITLVDRANVNWTDGSLVPVFAQGPVSLGRKVRGFNTWTYNTQFTAVNNFDIRFAGPNLGVKGIFPRANVFFDIGYGCGNYFNTNYSASNFLMSTGVQLTISFFDFIDLGYQVAYLFNGNKLSEGDSKIVGSFTFFLDF</sequence>
<dbReference type="Proteomes" id="UP000460549">
    <property type="component" value="Unassembled WGS sequence"/>
</dbReference>
<proteinExistence type="predicted"/>
<gene>
    <name evidence="1" type="ORF">FYJ80_07460</name>
</gene>
<keyword evidence="2" id="KW-1185">Reference proteome</keyword>
<accession>A0A7X2PD02</accession>
<dbReference type="AlphaFoldDB" id="A0A7X2PD02"/>
<comment type="caution">
    <text evidence="1">The sequence shown here is derived from an EMBL/GenBank/DDBJ whole genome shotgun (WGS) entry which is preliminary data.</text>
</comment>
<organism evidence="1 2">
    <name type="scientific">Bullifex porci</name>
    <dbReference type="NCBI Taxonomy" id="2606638"/>
    <lineage>
        <taxon>Bacteria</taxon>
        <taxon>Pseudomonadati</taxon>
        <taxon>Spirochaetota</taxon>
        <taxon>Spirochaetia</taxon>
        <taxon>Spirochaetales</taxon>
        <taxon>Spirochaetaceae</taxon>
        <taxon>Bullifex</taxon>
    </lineage>
</organism>
<reference evidence="1 2" key="1">
    <citation type="submission" date="2019-08" db="EMBL/GenBank/DDBJ databases">
        <title>In-depth cultivation of the pig gut microbiome towards novel bacterial diversity and tailored functional studies.</title>
        <authorList>
            <person name="Wylensek D."/>
            <person name="Hitch T.C.A."/>
            <person name="Clavel T."/>
        </authorList>
    </citation>
    <scope>NUCLEOTIDE SEQUENCE [LARGE SCALE GENOMIC DNA]</scope>
    <source>
        <strain evidence="1 2">NM-380-WT-3C1</strain>
    </source>
</reference>
<evidence type="ECO:0000313" key="1">
    <source>
        <dbReference type="EMBL" id="MSU06612.1"/>
    </source>
</evidence>
<dbReference type="RefSeq" id="WP_154425583.1">
    <property type="nucleotide sequence ID" value="NZ_VUNN01000014.1"/>
</dbReference>